<evidence type="ECO:0000256" key="3">
    <source>
        <dbReference type="SAM" id="MobiDB-lite"/>
    </source>
</evidence>
<dbReference type="GO" id="GO:0035459">
    <property type="term" value="P:vesicle cargo loading"/>
    <property type="evidence" value="ECO:0007669"/>
    <property type="project" value="TreeGrafter"/>
</dbReference>
<feature type="coiled-coil region" evidence="2">
    <location>
        <begin position="1058"/>
        <end position="1167"/>
    </location>
</feature>
<feature type="compositionally biased region" description="Polar residues" evidence="3">
    <location>
        <begin position="155"/>
        <end position="180"/>
    </location>
</feature>
<feature type="compositionally biased region" description="Polar residues" evidence="3">
    <location>
        <begin position="433"/>
        <end position="443"/>
    </location>
</feature>
<feature type="compositionally biased region" description="Basic and acidic residues" evidence="3">
    <location>
        <begin position="335"/>
        <end position="371"/>
    </location>
</feature>
<feature type="compositionally biased region" description="Polar residues" evidence="3">
    <location>
        <begin position="586"/>
        <end position="601"/>
    </location>
</feature>
<feature type="compositionally biased region" description="Low complexity" evidence="3">
    <location>
        <begin position="1547"/>
        <end position="1581"/>
    </location>
</feature>
<feature type="region of interest" description="Disordered" evidence="3">
    <location>
        <begin position="1375"/>
        <end position="1411"/>
    </location>
</feature>
<dbReference type="OrthoDB" id="6627676at2759"/>
<feature type="region of interest" description="Disordered" evidence="3">
    <location>
        <begin position="778"/>
        <end position="801"/>
    </location>
</feature>
<keyword evidence="4" id="KW-0732">Signal</keyword>
<feature type="compositionally biased region" description="Low complexity" evidence="3">
    <location>
        <begin position="420"/>
        <end position="432"/>
    </location>
</feature>
<evidence type="ECO:0008006" key="6">
    <source>
        <dbReference type="Google" id="ProtNLM"/>
    </source>
</evidence>
<dbReference type="InterPro" id="IPR036028">
    <property type="entry name" value="SH3-like_dom_sf"/>
</dbReference>
<organism evidence="5">
    <name type="scientific">Musca domestica</name>
    <name type="common">House fly</name>
    <dbReference type="NCBI Taxonomy" id="7370"/>
    <lineage>
        <taxon>Eukaryota</taxon>
        <taxon>Metazoa</taxon>
        <taxon>Ecdysozoa</taxon>
        <taxon>Arthropoda</taxon>
        <taxon>Hexapoda</taxon>
        <taxon>Insecta</taxon>
        <taxon>Pterygota</taxon>
        <taxon>Neoptera</taxon>
        <taxon>Endopterygota</taxon>
        <taxon>Diptera</taxon>
        <taxon>Brachycera</taxon>
        <taxon>Muscomorpha</taxon>
        <taxon>Muscoidea</taxon>
        <taxon>Muscidae</taxon>
        <taxon>Musca</taxon>
    </lineage>
</organism>
<dbReference type="GO" id="GO:0006888">
    <property type="term" value="P:endoplasmic reticulum to Golgi vesicle-mediated transport"/>
    <property type="evidence" value="ECO:0007669"/>
    <property type="project" value="TreeGrafter"/>
</dbReference>
<reference evidence="5" key="1">
    <citation type="submission" date="2020-05" db="UniProtKB">
        <authorList>
            <consortium name="EnsemblMetazoa"/>
        </authorList>
    </citation>
    <scope>IDENTIFICATION</scope>
    <source>
        <strain evidence="5">Aabys</strain>
    </source>
</reference>
<dbReference type="Gene3D" id="2.30.30.40">
    <property type="entry name" value="SH3 Domains"/>
    <property type="match status" value="1"/>
</dbReference>
<feature type="compositionally biased region" description="Polar residues" evidence="3">
    <location>
        <begin position="259"/>
        <end position="269"/>
    </location>
</feature>
<feature type="coiled-coil region" evidence="2">
    <location>
        <begin position="1199"/>
        <end position="1261"/>
    </location>
</feature>
<gene>
    <name evidence="5" type="primary">101900173</name>
</gene>
<feature type="compositionally biased region" description="Polar residues" evidence="3">
    <location>
        <begin position="313"/>
        <end position="334"/>
    </location>
</feature>
<accession>A0A1I8M3Z7</accession>
<feature type="compositionally biased region" description="Polar residues" evidence="3">
    <location>
        <begin position="1493"/>
        <end position="1503"/>
    </location>
</feature>
<dbReference type="PANTHER" id="PTHR23158:SF33">
    <property type="entry name" value="TRANSPORT AND GOLGI ORGANIZATION PROTEIN 1"/>
    <property type="match status" value="1"/>
</dbReference>
<feature type="compositionally biased region" description="Gly residues" evidence="3">
    <location>
        <begin position="1582"/>
        <end position="1593"/>
    </location>
</feature>
<dbReference type="VEuPathDB" id="VectorBase:MDOMA2_016568"/>
<sequence>MWKITKAPTTNLLALTLVFTLVFWGTAYGLSDKRLCADEKCKEIISLGKGKISYRAGEVGMVSFQINAPIRIKSKSAGSNPSLWGVEVNGREGYAPKDYIREERILIKEKDLKHIVDVVQPGSPEALVPATPTSIAPEVSVEVTTPTASLDDAVVSSQEEAINSSPTGNSEELPQRTATPVQEDVIVVDGTRIPTSNDDEYEQQTMGSTMGMSEEDDDGEIGDYDDDEIDNDEDIDNDDTKSKEKLFQEPMKPVPLNSHVETSESNPADTTESSSTENTSTKTDEIPETPNNVAENSSDSTTIASSIVDGGAASTTEGTQQQQQVSTEPSVESVHQSDLKHGDETTPEDVNSKEQHQETVPIEDKNAEILKQENSSKTSTPTTEALNTANKEEKEDIFHATNISNEQSLPENTTSEITSDEPSSNDSEPNSSEQPVSEHQGQNEMPMEIPIDNIHNTQEVTANTEIPSSPNTSEQPVSEHQVQNEMPMEIPIDNIHNTQEVTANTEIPSSPNTSEQPVSEHQVQNEMPMEIPIDNIHNTQEVTANTEIPSSPNTSEQPVSEHQVQNEMPMEIAIDSIHNTQEVTANTEIPNSPNPLPTTATEGIPYVTESPQTPTNQEPPLPTSTQMPIPENPPANVDPHQEPVLQPTEIPLLSTAIPPGYSDPYQQQNTNDYVNPAQHYPNVESSNTPLPSQHDYYQHTTEPSLPTETPNFDYYGQHSTSYEDETTTVKPETTITDTPIASEPEVSTIKPQAVDNSYYDDVSQGQGYVEPLQPIVTPEAPKSNEEEPKSLPSLTPSHHHDDIVEKKDKGLFATIMDTVNNILPNNKKPKYPAAEMDDNELKKILYPDMGGKQPNSLYKTNNEEDESFCEKLGPNDCPHSSHKTASHSEETCTCSLRSFITTEFTMETFVQALASKVLEISDLLAFLTIVAATTLFFVFGYYCFCNSSSEGALLSKLNQLESSLLASHKENSILKHNLMSTRQKLSSIEDNSFGSNDMVLSIKKELEEELVEKARLQEQITSLQKELEAAADAGIELNKIVSELLSNQTGDESIISSVEELQKQLNEQQNTILEINASLAEKSRENSELQLLIAEQNARYESQISNLQRDNDELEAEKGSLITRLDQIKNDFDKDITAALEGKNFEIKRLQNEIVDLSAKVEAEHTKWQTSLAKVEALEECLKNVKKDPNVNINQVIDVANTRAELLDAQKKYVSLKERLELELDARKVCESQLQVATAEVEKLKQDFNQSEKDKLEAQTRLEVLSNYFKEKETQLQKELSLKETMWLQQQGETSTTVERLTAMQEEIQSLKSQNDALRAEIEAQVAAHKAQTGTLENRAHETWLAARQSDRRYEEARAEATALRRKLTALAGGNVNEANKPSAGPAGLGDDLANAPSPIHMESPGSPMLGRMPPPPFLPPPFMGPPPPFMGMPPPPPFVPPGEMRPAPLGRIMSPPPPQRSSLLDYDDYLDYESNNSWHRHHTYSPPPRTYRSLSPTDSRYNYGTERDLMSTYDTETDFSPPPSPRESRRRAGYDSDKGGSRHPYNNSKKSSSGHKGNISSGSDKSYNSSSKKGGNKSKSSGGGGGGGKSLV</sequence>
<evidence type="ECO:0000256" key="4">
    <source>
        <dbReference type="SAM" id="SignalP"/>
    </source>
</evidence>
<evidence type="ECO:0000256" key="1">
    <source>
        <dbReference type="ARBA" id="ARBA00023054"/>
    </source>
</evidence>
<evidence type="ECO:0000313" key="5">
    <source>
        <dbReference type="EnsemblMetazoa" id="MDOA001019-PB"/>
    </source>
</evidence>
<feature type="compositionally biased region" description="Low complexity" evidence="3">
    <location>
        <begin position="270"/>
        <end position="281"/>
    </location>
</feature>
<dbReference type="GO" id="GO:0070971">
    <property type="term" value="C:endoplasmic reticulum exit site"/>
    <property type="evidence" value="ECO:0007669"/>
    <property type="project" value="TreeGrafter"/>
</dbReference>
<feature type="compositionally biased region" description="Basic and acidic residues" evidence="3">
    <location>
        <begin position="238"/>
        <end position="247"/>
    </location>
</feature>
<dbReference type="GO" id="GO:0005789">
    <property type="term" value="C:endoplasmic reticulum membrane"/>
    <property type="evidence" value="ECO:0007669"/>
    <property type="project" value="TreeGrafter"/>
</dbReference>
<feature type="coiled-coil region" evidence="2">
    <location>
        <begin position="999"/>
        <end position="1033"/>
    </location>
</feature>
<feature type="signal peptide" evidence="4">
    <location>
        <begin position="1"/>
        <end position="29"/>
    </location>
</feature>
<feature type="compositionally biased region" description="Basic and acidic residues" evidence="3">
    <location>
        <begin position="1527"/>
        <end position="1541"/>
    </location>
</feature>
<feature type="region of interest" description="Disordered" evidence="3">
    <location>
        <begin position="586"/>
        <end position="636"/>
    </location>
</feature>
<feature type="compositionally biased region" description="Polar residues" evidence="3">
    <location>
        <begin position="289"/>
        <end position="305"/>
    </location>
</feature>
<feature type="compositionally biased region" description="Polar residues" evidence="3">
    <location>
        <begin position="372"/>
        <end position="389"/>
    </location>
</feature>
<dbReference type="eggNOG" id="ENOG502QU27">
    <property type="taxonomic scope" value="Eukaryota"/>
</dbReference>
<protein>
    <recommendedName>
        <fullName evidence="6">Transport and Golgi organization protein 1</fullName>
    </recommendedName>
</protein>
<dbReference type="InterPro" id="IPR051500">
    <property type="entry name" value="cTAGE_MIA/OTOR"/>
</dbReference>
<dbReference type="EnsemblMetazoa" id="MDOA001019-RB">
    <property type="protein sequence ID" value="MDOA001019-PB"/>
    <property type="gene ID" value="MDOA001019"/>
</dbReference>
<dbReference type="GO" id="GO:0009306">
    <property type="term" value="P:protein secretion"/>
    <property type="evidence" value="ECO:0007669"/>
    <property type="project" value="TreeGrafter"/>
</dbReference>
<keyword evidence="1 2" id="KW-0175">Coiled coil</keyword>
<feature type="compositionally biased region" description="Polar residues" evidence="3">
    <location>
        <begin position="454"/>
        <end position="482"/>
    </location>
</feature>
<dbReference type="STRING" id="7370.A0A1I8M3Z7"/>
<feature type="coiled-coil region" evidence="2">
    <location>
        <begin position="1301"/>
        <end position="1367"/>
    </location>
</feature>
<feature type="region of interest" description="Disordered" evidence="3">
    <location>
        <begin position="1435"/>
        <end position="1593"/>
    </location>
</feature>
<feature type="compositionally biased region" description="Polar residues" evidence="3">
    <location>
        <begin position="401"/>
        <end position="417"/>
    </location>
</feature>
<evidence type="ECO:0000256" key="2">
    <source>
        <dbReference type="SAM" id="Coils"/>
    </source>
</evidence>
<feature type="region of interest" description="Disordered" evidence="3">
    <location>
        <begin position="155"/>
        <end position="482"/>
    </location>
</feature>
<feature type="compositionally biased region" description="Acidic residues" evidence="3">
    <location>
        <begin position="213"/>
        <end position="237"/>
    </location>
</feature>
<dbReference type="VEuPathDB" id="VectorBase:MDOA001019"/>
<name>A0A1I8M3Z7_MUSDO</name>
<feature type="chain" id="PRO_5044559810" description="Transport and Golgi organization protein 1" evidence="4">
    <location>
        <begin position="30"/>
        <end position="1593"/>
    </location>
</feature>
<proteinExistence type="predicted"/>
<dbReference type="PANTHER" id="PTHR23158">
    <property type="entry name" value="MELANOMA INHIBITORY ACTIVITY-RELATED"/>
    <property type="match status" value="1"/>
</dbReference>
<dbReference type="SUPFAM" id="SSF50044">
    <property type="entry name" value="SH3-domain"/>
    <property type="match status" value="1"/>
</dbReference>